<dbReference type="EMBL" id="JBHLUH010000007">
    <property type="protein sequence ID" value="MFC0527156.1"/>
    <property type="molecule type" value="Genomic_DNA"/>
</dbReference>
<dbReference type="InterPro" id="IPR013324">
    <property type="entry name" value="RNA_pol_sigma_r3/r4-like"/>
</dbReference>
<evidence type="ECO:0000313" key="1">
    <source>
        <dbReference type="EMBL" id="MFC0527156.1"/>
    </source>
</evidence>
<comment type="caution">
    <text evidence="1">The sequence shown here is derived from an EMBL/GenBank/DDBJ whole genome shotgun (WGS) entry which is preliminary data.</text>
</comment>
<dbReference type="Proteomes" id="UP001589867">
    <property type="component" value="Unassembled WGS sequence"/>
</dbReference>
<organism evidence="1 2">
    <name type="scientific">Phytohabitans kaempferiae</name>
    <dbReference type="NCBI Taxonomy" id="1620943"/>
    <lineage>
        <taxon>Bacteria</taxon>
        <taxon>Bacillati</taxon>
        <taxon>Actinomycetota</taxon>
        <taxon>Actinomycetes</taxon>
        <taxon>Micromonosporales</taxon>
        <taxon>Micromonosporaceae</taxon>
    </lineage>
</organism>
<dbReference type="SUPFAM" id="SSF88659">
    <property type="entry name" value="Sigma3 and sigma4 domains of RNA polymerase sigma factors"/>
    <property type="match status" value="1"/>
</dbReference>
<evidence type="ECO:0008006" key="3">
    <source>
        <dbReference type="Google" id="ProtNLM"/>
    </source>
</evidence>
<name>A0ABV6LXL1_9ACTN</name>
<sequence>MPSTDDAFEELVDWSALVDALCRLSPEHRAVLVELYYGGASVAEAATRIGITEDGRSRSFYAVRAARGILVSVDELVS</sequence>
<gene>
    <name evidence="1" type="ORF">ACFFIA_05745</name>
</gene>
<keyword evidence="2" id="KW-1185">Reference proteome</keyword>
<accession>A0ABV6LXL1</accession>
<dbReference type="InterPro" id="IPR036388">
    <property type="entry name" value="WH-like_DNA-bd_sf"/>
</dbReference>
<dbReference type="RefSeq" id="WP_377246512.1">
    <property type="nucleotide sequence ID" value="NZ_JBHLUH010000007.1"/>
</dbReference>
<dbReference type="Gene3D" id="1.10.10.10">
    <property type="entry name" value="Winged helix-like DNA-binding domain superfamily/Winged helix DNA-binding domain"/>
    <property type="match status" value="1"/>
</dbReference>
<evidence type="ECO:0000313" key="2">
    <source>
        <dbReference type="Proteomes" id="UP001589867"/>
    </source>
</evidence>
<protein>
    <recommendedName>
        <fullName evidence="3">RNA polymerase sigma factor 70 region 4 type 2 domain-containing protein</fullName>
    </recommendedName>
</protein>
<proteinExistence type="predicted"/>
<reference evidence="1 2" key="1">
    <citation type="submission" date="2024-09" db="EMBL/GenBank/DDBJ databases">
        <authorList>
            <person name="Sun Q."/>
            <person name="Mori K."/>
        </authorList>
    </citation>
    <scope>NUCLEOTIDE SEQUENCE [LARGE SCALE GENOMIC DNA]</scope>
    <source>
        <strain evidence="1 2">TBRC 3947</strain>
    </source>
</reference>